<dbReference type="Pfam" id="PF13193">
    <property type="entry name" value="AMP-binding_C"/>
    <property type="match status" value="1"/>
</dbReference>
<dbReference type="RefSeq" id="WP_344423046.1">
    <property type="nucleotide sequence ID" value="NZ_BAAAQK010000022.1"/>
</dbReference>
<sequence>MGPVVGRPGPVNAQRTADLRFGSQPAMALASAERFSDAPAVIDGGIELSFRDVARDLRRVAAGLVRRGVRPGDRVALWAPNSASWIVAALGVQAAGAWLVPLNTRFRGSEAAYVVERADARVLLVVDDFMGTDHVGLLREAAPDLAARTPVVRIPGPGRDDWSGFLDEGSAEDRAEVGRRIAALGPDDVSDVIFTSGTTGAPKGVLLRHGASLRAYEAYNSGFGLAEGDRHLVATPFFHCFGYKAGWMLSLLVGAATVPVAVFDAGRALADVERLRVTHVPGSPAIFTGMLDHPERPGRDLSSLRVAIVAAASFPDRLVSRMRGELGLDTVMTGYGLTENHAIGTFTLPTDPDEIVDATVGRPADGVTVRIVAPDGSEVAAGTEGELLLGGYAHMTGYLDDPEATAETLVDGWLRTGDLAVQDENGYVRITDRLKDLYIMGGFNVAPAEVERSLSAMPAIARVAVVGMPDPHFGEVGAAFVVPRPGAVVTPEEVVAYARAAMANYKVPRLVTIVDELPVNASGKVLKQRLRERLPVHH</sequence>
<evidence type="ECO:0000259" key="1">
    <source>
        <dbReference type="Pfam" id="PF00501"/>
    </source>
</evidence>
<gene>
    <name evidence="3" type="ORF">GCM10009836_54340</name>
</gene>
<dbReference type="InterPro" id="IPR045851">
    <property type="entry name" value="AMP-bd_C_sf"/>
</dbReference>
<dbReference type="Proteomes" id="UP001500449">
    <property type="component" value="Unassembled WGS sequence"/>
</dbReference>
<keyword evidence="3" id="KW-0436">Ligase</keyword>
<proteinExistence type="predicted"/>
<organism evidence="3 4">
    <name type="scientific">Pseudonocardia ailaonensis</name>
    <dbReference type="NCBI Taxonomy" id="367279"/>
    <lineage>
        <taxon>Bacteria</taxon>
        <taxon>Bacillati</taxon>
        <taxon>Actinomycetota</taxon>
        <taxon>Actinomycetes</taxon>
        <taxon>Pseudonocardiales</taxon>
        <taxon>Pseudonocardiaceae</taxon>
        <taxon>Pseudonocardia</taxon>
    </lineage>
</organism>
<dbReference type="PANTHER" id="PTHR43767">
    <property type="entry name" value="LONG-CHAIN-FATTY-ACID--COA LIGASE"/>
    <property type="match status" value="1"/>
</dbReference>
<evidence type="ECO:0000313" key="3">
    <source>
        <dbReference type="EMBL" id="GAA1867051.1"/>
    </source>
</evidence>
<dbReference type="GO" id="GO:0016874">
    <property type="term" value="F:ligase activity"/>
    <property type="evidence" value="ECO:0007669"/>
    <property type="project" value="UniProtKB-KW"/>
</dbReference>
<dbReference type="Gene3D" id="3.40.50.12780">
    <property type="entry name" value="N-terminal domain of ligase-like"/>
    <property type="match status" value="1"/>
</dbReference>
<evidence type="ECO:0000313" key="4">
    <source>
        <dbReference type="Proteomes" id="UP001500449"/>
    </source>
</evidence>
<keyword evidence="4" id="KW-1185">Reference proteome</keyword>
<accession>A0ABN2NFL5</accession>
<dbReference type="PROSITE" id="PS00455">
    <property type="entry name" value="AMP_BINDING"/>
    <property type="match status" value="1"/>
</dbReference>
<evidence type="ECO:0000259" key="2">
    <source>
        <dbReference type="Pfam" id="PF13193"/>
    </source>
</evidence>
<protein>
    <submittedName>
        <fullName evidence="3">FadD3 family acyl-CoA ligase</fullName>
    </submittedName>
</protein>
<dbReference type="InterPro" id="IPR025110">
    <property type="entry name" value="AMP-bd_C"/>
</dbReference>
<feature type="domain" description="AMP-dependent synthetase/ligase" evidence="1">
    <location>
        <begin position="31"/>
        <end position="399"/>
    </location>
</feature>
<dbReference type="InterPro" id="IPR050237">
    <property type="entry name" value="ATP-dep_AMP-bd_enzyme"/>
</dbReference>
<reference evidence="3 4" key="1">
    <citation type="journal article" date="2019" name="Int. J. Syst. Evol. Microbiol.">
        <title>The Global Catalogue of Microorganisms (GCM) 10K type strain sequencing project: providing services to taxonomists for standard genome sequencing and annotation.</title>
        <authorList>
            <consortium name="The Broad Institute Genomics Platform"/>
            <consortium name="The Broad Institute Genome Sequencing Center for Infectious Disease"/>
            <person name="Wu L."/>
            <person name="Ma J."/>
        </authorList>
    </citation>
    <scope>NUCLEOTIDE SEQUENCE [LARGE SCALE GENOMIC DNA]</scope>
    <source>
        <strain evidence="3 4">JCM 16009</strain>
    </source>
</reference>
<dbReference type="InterPro" id="IPR042099">
    <property type="entry name" value="ANL_N_sf"/>
</dbReference>
<dbReference type="InterPro" id="IPR000873">
    <property type="entry name" value="AMP-dep_synth/lig_dom"/>
</dbReference>
<dbReference type="SUPFAM" id="SSF56801">
    <property type="entry name" value="Acetyl-CoA synthetase-like"/>
    <property type="match status" value="1"/>
</dbReference>
<comment type="caution">
    <text evidence="3">The sequence shown here is derived from an EMBL/GenBank/DDBJ whole genome shotgun (WGS) entry which is preliminary data.</text>
</comment>
<dbReference type="Pfam" id="PF00501">
    <property type="entry name" value="AMP-binding"/>
    <property type="match status" value="1"/>
</dbReference>
<dbReference type="PANTHER" id="PTHR43767:SF1">
    <property type="entry name" value="NONRIBOSOMAL PEPTIDE SYNTHASE PES1 (EUROFUNG)-RELATED"/>
    <property type="match status" value="1"/>
</dbReference>
<name>A0ABN2NFL5_9PSEU</name>
<dbReference type="InterPro" id="IPR020845">
    <property type="entry name" value="AMP-binding_CS"/>
</dbReference>
<dbReference type="Gene3D" id="3.30.300.30">
    <property type="match status" value="1"/>
</dbReference>
<feature type="domain" description="AMP-binding enzyme C-terminal" evidence="2">
    <location>
        <begin position="449"/>
        <end position="524"/>
    </location>
</feature>
<dbReference type="EMBL" id="BAAAQK010000022">
    <property type="protein sequence ID" value="GAA1867051.1"/>
    <property type="molecule type" value="Genomic_DNA"/>
</dbReference>